<evidence type="ECO:0000256" key="8">
    <source>
        <dbReference type="ARBA" id="ARBA00044464"/>
    </source>
</evidence>
<keyword evidence="5" id="KW-0812">Transmembrane</keyword>
<dbReference type="GO" id="GO:0006826">
    <property type="term" value="P:iron ion transport"/>
    <property type="evidence" value="ECO:0007669"/>
    <property type="project" value="UniProtKB-KW"/>
</dbReference>
<keyword evidence="4" id="KW-0926">Vacuole</keyword>
<gene>
    <name evidence="9" type="ORF">RJ641_009935</name>
</gene>
<dbReference type="Proteomes" id="UP001370490">
    <property type="component" value="Unassembled WGS sequence"/>
</dbReference>
<keyword evidence="3" id="KW-0410">Iron transport</keyword>
<dbReference type="EMBL" id="JBAMMX010000017">
    <property type="protein sequence ID" value="KAK6923735.1"/>
    <property type="molecule type" value="Genomic_DNA"/>
</dbReference>
<dbReference type="GO" id="GO:0030026">
    <property type="term" value="P:intracellular manganese ion homeostasis"/>
    <property type="evidence" value="ECO:0007669"/>
    <property type="project" value="InterPro"/>
</dbReference>
<keyword evidence="3" id="KW-0408">Iron</keyword>
<dbReference type="InterPro" id="IPR008217">
    <property type="entry name" value="Ccc1_fam"/>
</dbReference>
<name>A0AAN8UXK6_9MAGN</name>
<comment type="caution">
    <text evidence="9">The sequence shown here is derived from an EMBL/GenBank/DDBJ whole genome shotgun (WGS) entry which is preliminary data.</text>
</comment>
<accession>A0AAN8UXK6</accession>
<proteinExistence type="inferred from homology"/>
<dbReference type="GO" id="GO:0005774">
    <property type="term" value="C:vacuolar membrane"/>
    <property type="evidence" value="ECO:0007669"/>
    <property type="project" value="UniProtKB-SubCell"/>
</dbReference>
<keyword evidence="6" id="KW-1133">Transmembrane helix</keyword>
<evidence type="ECO:0000256" key="1">
    <source>
        <dbReference type="ARBA" id="ARBA00004128"/>
    </source>
</evidence>
<protein>
    <submittedName>
        <fullName evidence="9">Uncharacterized protein</fullName>
    </submittedName>
</protein>
<keyword evidence="3" id="KW-0406">Ion transport</keyword>
<comment type="similarity">
    <text evidence="2">Belongs to the CCC1 family.</text>
</comment>
<evidence type="ECO:0000256" key="3">
    <source>
        <dbReference type="ARBA" id="ARBA00022496"/>
    </source>
</evidence>
<evidence type="ECO:0000313" key="9">
    <source>
        <dbReference type="EMBL" id="KAK6923735.1"/>
    </source>
</evidence>
<evidence type="ECO:0000256" key="2">
    <source>
        <dbReference type="ARBA" id="ARBA00007049"/>
    </source>
</evidence>
<organism evidence="9 10">
    <name type="scientific">Dillenia turbinata</name>
    <dbReference type="NCBI Taxonomy" id="194707"/>
    <lineage>
        <taxon>Eukaryota</taxon>
        <taxon>Viridiplantae</taxon>
        <taxon>Streptophyta</taxon>
        <taxon>Embryophyta</taxon>
        <taxon>Tracheophyta</taxon>
        <taxon>Spermatophyta</taxon>
        <taxon>Magnoliopsida</taxon>
        <taxon>eudicotyledons</taxon>
        <taxon>Gunneridae</taxon>
        <taxon>Pentapetalae</taxon>
        <taxon>Dilleniales</taxon>
        <taxon>Dilleniaceae</taxon>
        <taxon>Dillenia</taxon>
    </lineage>
</organism>
<comment type="subcellular location">
    <subcellularLocation>
        <location evidence="1">Vacuole membrane</location>
        <topology evidence="1">Multi-pass membrane protein</topology>
    </subcellularLocation>
</comment>
<dbReference type="GO" id="GO:0005384">
    <property type="term" value="F:manganese ion transmembrane transporter activity"/>
    <property type="evidence" value="ECO:0007669"/>
    <property type="project" value="InterPro"/>
</dbReference>
<dbReference type="AlphaFoldDB" id="A0AAN8UXK6"/>
<sequence>MGRTDSIATINPNQERRSSFLEISQTPQALASITQTKSSAQAQQQRNTTMEGFEVEVAVVYSKRAQWLRAGVLGAKDGLLSTASLMMGVGAV</sequence>
<dbReference type="PANTHER" id="PTHR31851">
    <property type="entry name" value="FE(2+)/MN(2+) TRANSPORTER PCL1"/>
    <property type="match status" value="1"/>
</dbReference>
<evidence type="ECO:0000256" key="7">
    <source>
        <dbReference type="ARBA" id="ARBA00023136"/>
    </source>
</evidence>
<evidence type="ECO:0000256" key="4">
    <source>
        <dbReference type="ARBA" id="ARBA00022554"/>
    </source>
</evidence>
<keyword evidence="7" id="KW-0472">Membrane</keyword>
<keyword evidence="10" id="KW-1185">Reference proteome</keyword>
<comment type="catalytic activity">
    <reaction evidence="8">
        <text>Fe(2+)(in) = Fe(2+)(out)</text>
        <dbReference type="Rhea" id="RHEA:28486"/>
        <dbReference type="ChEBI" id="CHEBI:29033"/>
    </reaction>
    <physiologicalReaction direction="left-to-right" evidence="8">
        <dbReference type="Rhea" id="RHEA:28487"/>
    </physiologicalReaction>
</comment>
<evidence type="ECO:0000256" key="6">
    <source>
        <dbReference type="ARBA" id="ARBA00022989"/>
    </source>
</evidence>
<keyword evidence="3" id="KW-0813">Transport</keyword>
<evidence type="ECO:0000256" key="5">
    <source>
        <dbReference type="ARBA" id="ARBA00022692"/>
    </source>
</evidence>
<reference evidence="9 10" key="1">
    <citation type="submission" date="2023-12" db="EMBL/GenBank/DDBJ databases">
        <title>A high-quality genome assembly for Dillenia turbinata (Dilleniales).</title>
        <authorList>
            <person name="Chanderbali A."/>
        </authorList>
    </citation>
    <scope>NUCLEOTIDE SEQUENCE [LARGE SCALE GENOMIC DNA]</scope>
    <source>
        <strain evidence="9">LSX21</strain>
        <tissue evidence="9">Leaf</tissue>
    </source>
</reference>
<evidence type="ECO:0000313" key="10">
    <source>
        <dbReference type="Proteomes" id="UP001370490"/>
    </source>
</evidence>